<dbReference type="Proteomes" id="UP001413721">
    <property type="component" value="Unassembled WGS sequence"/>
</dbReference>
<dbReference type="PANTHER" id="PTHR33164:SF43">
    <property type="entry name" value="HTH-TYPE TRANSCRIPTIONAL REPRESSOR YETL"/>
    <property type="match status" value="1"/>
</dbReference>
<dbReference type="SMART" id="SM00347">
    <property type="entry name" value="HTH_MARR"/>
    <property type="match status" value="1"/>
</dbReference>
<organism evidence="5 6">
    <name type="scientific">Tistrella arctica</name>
    <dbReference type="NCBI Taxonomy" id="3133430"/>
    <lineage>
        <taxon>Bacteria</taxon>
        <taxon>Pseudomonadati</taxon>
        <taxon>Pseudomonadota</taxon>
        <taxon>Alphaproteobacteria</taxon>
        <taxon>Geminicoccales</taxon>
        <taxon>Geminicoccaceae</taxon>
        <taxon>Tistrella</taxon>
    </lineage>
</organism>
<dbReference type="InterPro" id="IPR036388">
    <property type="entry name" value="WH-like_DNA-bd_sf"/>
</dbReference>
<dbReference type="InterPro" id="IPR023187">
    <property type="entry name" value="Tscrpt_reg_MarR-type_CS"/>
</dbReference>
<proteinExistence type="predicted"/>
<feature type="domain" description="HTH marR-type" evidence="4">
    <location>
        <begin position="1"/>
        <end position="152"/>
    </location>
</feature>
<dbReference type="PRINTS" id="PR00598">
    <property type="entry name" value="HTHMARR"/>
</dbReference>
<keyword evidence="6" id="KW-1185">Reference proteome</keyword>
<accession>A0ABU9YRN1</accession>
<dbReference type="PROSITE" id="PS01117">
    <property type="entry name" value="HTH_MARR_1"/>
    <property type="match status" value="1"/>
</dbReference>
<keyword evidence="1" id="KW-0805">Transcription regulation</keyword>
<protein>
    <submittedName>
        <fullName evidence="5">MarR family transcriptional regulator</fullName>
    </submittedName>
</protein>
<reference evidence="5 6" key="1">
    <citation type="submission" date="2024-03" db="EMBL/GenBank/DDBJ databases">
        <title>High-quality draft genome sequencing of Tistrella sp. BH-R2-4.</title>
        <authorList>
            <person name="Dong C."/>
        </authorList>
    </citation>
    <scope>NUCLEOTIDE SEQUENCE [LARGE SCALE GENOMIC DNA]</scope>
    <source>
        <strain evidence="5 6">BH-R2-4</strain>
    </source>
</reference>
<evidence type="ECO:0000256" key="3">
    <source>
        <dbReference type="ARBA" id="ARBA00023163"/>
    </source>
</evidence>
<evidence type="ECO:0000256" key="2">
    <source>
        <dbReference type="ARBA" id="ARBA00023125"/>
    </source>
</evidence>
<evidence type="ECO:0000313" key="5">
    <source>
        <dbReference type="EMBL" id="MEN2991479.1"/>
    </source>
</evidence>
<dbReference type="InterPro" id="IPR039422">
    <property type="entry name" value="MarR/SlyA-like"/>
</dbReference>
<dbReference type="InterPro" id="IPR036390">
    <property type="entry name" value="WH_DNA-bd_sf"/>
</dbReference>
<evidence type="ECO:0000313" key="6">
    <source>
        <dbReference type="Proteomes" id="UP001413721"/>
    </source>
</evidence>
<dbReference type="RefSeq" id="WP_345932178.1">
    <property type="nucleotide sequence ID" value="NZ_JBBKTV010000002.1"/>
</dbReference>
<evidence type="ECO:0000256" key="1">
    <source>
        <dbReference type="ARBA" id="ARBA00023015"/>
    </source>
</evidence>
<sequence>MQTLNPEDDITAGGDADPPLFQLFNEIGIIDQLATAQLERLLPDGLRAPHFHVLNHLTRLGDGRTPVAIARAFQVTKGAMTNTLQRLEARSLIRIEPDPVDGRAKRVFLTDDGRRMRDRAVGRVAGFMADLAPVVSDDDLAVLLPRLLRLRMHLDRARD</sequence>
<name>A0ABU9YRN1_9PROT</name>
<keyword evidence="2" id="KW-0238">DNA-binding</keyword>
<dbReference type="PANTHER" id="PTHR33164">
    <property type="entry name" value="TRANSCRIPTIONAL REGULATOR, MARR FAMILY"/>
    <property type="match status" value="1"/>
</dbReference>
<keyword evidence="3" id="KW-0804">Transcription</keyword>
<dbReference type="Pfam" id="PF12802">
    <property type="entry name" value="MarR_2"/>
    <property type="match status" value="1"/>
</dbReference>
<evidence type="ECO:0000259" key="4">
    <source>
        <dbReference type="PROSITE" id="PS50995"/>
    </source>
</evidence>
<comment type="caution">
    <text evidence="5">The sequence shown here is derived from an EMBL/GenBank/DDBJ whole genome shotgun (WGS) entry which is preliminary data.</text>
</comment>
<dbReference type="PROSITE" id="PS50995">
    <property type="entry name" value="HTH_MARR_2"/>
    <property type="match status" value="1"/>
</dbReference>
<dbReference type="SUPFAM" id="SSF46785">
    <property type="entry name" value="Winged helix' DNA-binding domain"/>
    <property type="match status" value="1"/>
</dbReference>
<dbReference type="EMBL" id="JBBKTW010000011">
    <property type="protein sequence ID" value="MEN2991479.1"/>
    <property type="molecule type" value="Genomic_DNA"/>
</dbReference>
<dbReference type="Gene3D" id="1.10.10.10">
    <property type="entry name" value="Winged helix-like DNA-binding domain superfamily/Winged helix DNA-binding domain"/>
    <property type="match status" value="1"/>
</dbReference>
<gene>
    <name evidence="5" type="ORF">WG926_24420</name>
</gene>
<dbReference type="InterPro" id="IPR000835">
    <property type="entry name" value="HTH_MarR-typ"/>
</dbReference>